<evidence type="ECO:0000256" key="8">
    <source>
        <dbReference type="ARBA" id="ARBA00022842"/>
    </source>
</evidence>
<keyword evidence="16" id="KW-1185">Reference proteome</keyword>
<comment type="function">
    <text evidence="10">Catalyzes the post-translational addition of a tyrosine to the C-terminal end of detyrosinated alpha-tubulin.</text>
</comment>
<keyword evidence="9" id="KW-0630">Potassium</keyword>
<keyword evidence="5" id="KW-0436">Ligase</keyword>
<dbReference type="GO" id="GO:0004835">
    <property type="term" value="F:tubulin-tyrosine ligase activity"/>
    <property type="evidence" value="ECO:0007669"/>
    <property type="project" value="UniProtKB-EC"/>
</dbReference>
<dbReference type="Gene3D" id="3.30.470.20">
    <property type="entry name" value="ATP-grasp fold, B domain"/>
    <property type="match status" value="1"/>
</dbReference>
<comment type="cofactor">
    <cofactor evidence="2">
        <name>K(+)</name>
        <dbReference type="ChEBI" id="CHEBI:29103"/>
    </cofactor>
</comment>
<comment type="subunit">
    <text evidence="4">Monomer.</text>
</comment>
<keyword evidence="6" id="KW-0547">Nucleotide-binding</keyword>
<comment type="catalytic activity">
    <reaction evidence="13">
        <text>C-terminal L-alpha-aminoacyl-L-glutamyl-L-glutamyl-[tubulin] + L-tyrosine + ATP = C-terminal L-alpha-aminoacyl-L-glutamyl-L-glutamyl-L-tyrosyl-[tubulin] + ADP + phosphate + H(+)</text>
        <dbReference type="Rhea" id="RHEA:17605"/>
        <dbReference type="Rhea" id="RHEA-COMP:16434"/>
        <dbReference type="Rhea" id="RHEA-COMP:16435"/>
        <dbReference type="ChEBI" id="CHEBI:15378"/>
        <dbReference type="ChEBI" id="CHEBI:30616"/>
        <dbReference type="ChEBI" id="CHEBI:43474"/>
        <dbReference type="ChEBI" id="CHEBI:58315"/>
        <dbReference type="ChEBI" id="CHEBI:149554"/>
        <dbReference type="ChEBI" id="CHEBI:149555"/>
        <dbReference type="ChEBI" id="CHEBI:456216"/>
        <dbReference type="EC" id="6.3.2.25"/>
    </reaction>
</comment>
<dbReference type="InterPro" id="IPR052492">
    <property type="entry name" value="Tubulin-tyrosine_ligase"/>
</dbReference>
<evidence type="ECO:0000313" key="15">
    <source>
        <dbReference type="EMBL" id="EEH55889.1"/>
    </source>
</evidence>
<dbReference type="PANTHER" id="PTHR46570:SF1">
    <property type="entry name" value="TUBULIN--TYROSINE LIGASE"/>
    <property type="match status" value="1"/>
</dbReference>
<evidence type="ECO:0000256" key="3">
    <source>
        <dbReference type="ARBA" id="ARBA00006820"/>
    </source>
</evidence>
<dbReference type="PANTHER" id="PTHR46570">
    <property type="entry name" value="TUBULIN--TYROSINE LIGASE"/>
    <property type="match status" value="1"/>
</dbReference>
<dbReference type="AlphaFoldDB" id="C1MWK6"/>
<sequence length="891" mass="95664">MRRRVVALEPSAAYEAPLLRDAFASRGWEIVDDASRASLHWAKARDVRWDRVLGGGGNDDAATCVANRLVLKTALTRKADLATLVRRHAERVGLDASPVAAATPETHVIDGDDDSDGDDEEANENDDENVGTEKRRRLPRWLLSDADADAARRRRRWVLKASESDRGERIAFFDASVPADVARAEALMASCPRDASWVLQRHVERPMLVDGARKCHLRVMILVSGDARVFVHENVVALCSDRAWDATDMRDVAAHATNHRVQVKARRRVGRGAVEDEDPRSRELLGDDDANALTLTEMCERVEIDDDDGGVHENKKSENVAGSSSSSSRDLETHIRGQLRAIVRDLFLAARDKKTVAPVGFFPTHGTFELLGADFLVDARGKVWLLEVNGDPCLAVYGERLRPKCAEVLRDVVDVVAPLAEDGERAEHERRLAYDHAAEEEEEYGTSTGAVGTHGGFALVLSLPPRFPNDASEGRRRVAKLLSTMSAFVGKGKETFARRSACIARGSPGASGAASALAAADWELTDDLRSQTTSMQWATHEDVSWERVLDGEGTTTTTTTTTTTRARRRLVASHYYARGVLLCASRLSNALISNGVLGVVPVSATLTRGGIEAAGGADAAAAALRRAGGGGGGDCAWDVEEDATTSSTTIKTKTKTTTRHRCASAEVAASRVLHGDARAWRVRQLVGDGGGGDGGDGNASSSSFDARVVALLLGSAPRVCVHRRVEIRRADVPEGAWTSLDDDDGDGSMDERSRREARDAVNAAVVATVRGVVGGGVGGTATATETKLRRRFLPFRNCFEAFVVRVVVARRGGGGDDSPDEPSRRGYRAWVLGFEDAFKSEFGGGGGAADALAADVVSEAVRFFWGEGEERMGGDAPFEVAHAGEFASLDG</sequence>
<dbReference type="GO" id="GO:0005524">
    <property type="term" value="F:ATP binding"/>
    <property type="evidence" value="ECO:0007669"/>
    <property type="project" value="UniProtKB-KW"/>
</dbReference>
<evidence type="ECO:0000256" key="10">
    <source>
        <dbReference type="ARBA" id="ARBA00037791"/>
    </source>
</evidence>
<evidence type="ECO:0000313" key="16">
    <source>
        <dbReference type="Proteomes" id="UP000001876"/>
    </source>
</evidence>
<dbReference type="Pfam" id="PF03133">
    <property type="entry name" value="TTL"/>
    <property type="match status" value="2"/>
</dbReference>
<dbReference type="GO" id="GO:0005876">
    <property type="term" value="C:spindle microtubule"/>
    <property type="evidence" value="ECO:0007669"/>
    <property type="project" value="TreeGrafter"/>
</dbReference>
<dbReference type="EC" id="6.3.2.25" evidence="11"/>
<dbReference type="STRING" id="564608.C1MWK6"/>
<dbReference type="Proteomes" id="UP000001876">
    <property type="component" value="Unassembled WGS sequence"/>
</dbReference>
<dbReference type="SUPFAM" id="SSF56059">
    <property type="entry name" value="Glutathione synthetase ATP-binding domain-like"/>
    <property type="match status" value="1"/>
</dbReference>
<evidence type="ECO:0000256" key="6">
    <source>
        <dbReference type="ARBA" id="ARBA00022741"/>
    </source>
</evidence>
<dbReference type="GO" id="GO:0000226">
    <property type="term" value="P:microtubule cytoskeleton organization"/>
    <property type="evidence" value="ECO:0007669"/>
    <property type="project" value="TreeGrafter"/>
</dbReference>
<accession>C1MWK6</accession>
<dbReference type="eggNOG" id="KOG2157">
    <property type="taxonomic scope" value="Eukaryota"/>
</dbReference>
<dbReference type="InterPro" id="IPR004344">
    <property type="entry name" value="TTL/TTLL_fam"/>
</dbReference>
<evidence type="ECO:0000256" key="14">
    <source>
        <dbReference type="SAM" id="MobiDB-lite"/>
    </source>
</evidence>
<name>C1MWK6_MICPC</name>
<evidence type="ECO:0000256" key="9">
    <source>
        <dbReference type="ARBA" id="ARBA00022958"/>
    </source>
</evidence>
<comment type="cofactor">
    <cofactor evidence="1">
        <name>Mg(2+)</name>
        <dbReference type="ChEBI" id="CHEBI:18420"/>
    </cofactor>
</comment>
<dbReference type="RefSeq" id="XP_003059937.1">
    <property type="nucleotide sequence ID" value="XM_003059891.1"/>
</dbReference>
<feature type="region of interest" description="Disordered" evidence="14">
    <location>
        <begin position="95"/>
        <end position="133"/>
    </location>
</feature>
<feature type="compositionally biased region" description="Acidic residues" evidence="14">
    <location>
        <begin position="111"/>
        <end position="130"/>
    </location>
</feature>
<dbReference type="OrthoDB" id="202825at2759"/>
<dbReference type="EMBL" id="GG663741">
    <property type="protein sequence ID" value="EEH55889.1"/>
    <property type="molecule type" value="Genomic_DNA"/>
</dbReference>
<evidence type="ECO:0000256" key="7">
    <source>
        <dbReference type="ARBA" id="ARBA00022840"/>
    </source>
</evidence>
<feature type="compositionally biased region" description="Basic and acidic residues" evidence="14">
    <location>
        <begin position="309"/>
        <end position="318"/>
    </location>
</feature>
<evidence type="ECO:0000256" key="13">
    <source>
        <dbReference type="ARBA" id="ARBA00047950"/>
    </source>
</evidence>
<evidence type="ECO:0000256" key="2">
    <source>
        <dbReference type="ARBA" id="ARBA00001958"/>
    </source>
</evidence>
<evidence type="ECO:0000256" key="1">
    <source>
        <dbReference type="ARBA" id="ARBA00001946"/>
    </source>
</evidence>
<reference evidence="15 16" key="1">
    <citation type="journal article" date="2009" name="Science">
        <title>Green evolution and dynamic adaptations revealed by genomes of the marine picoeukaryotes Micromonas.</title>
        <authorList>
            <person name="Worden A.Z."/>
            <person name="Lee J.H."/>
            <person name="Mock T."/>
            <person name="Rouze P."/>
            <person name="Simmons M.P."/>
            <person name="Aerts A.L."/>
            <person name="Allen A.E."/>
            <person name="Cuvelier M.L."/>
            <person name="Derelle E."/>
            <person name="Everett M.V."/>
            <person name="Foulon E."/>
            <person name="Grimwood J."/>
            <person name="Gundlach H."/>
            <person name="Henrissat B."/>
            <person name="Napoli C."/>
            <person name="McDonald S.M."/>
            <person name="Parker M.S."/>
            <person name="Rombauts S."/>
            <person name="Salamov A."/>
            <person name="Von Dassow P."/>
            <person name="Badger J.H."/>
            <person name="Coutinho P.M."/>
            <person name="Demir E."/>
            <person name="Dubchak I."/>
            <person name="Gentemann C."/>
            <person name="Eikrem W."/>
            <person name="Gready J.E."/>
            <person name="John U."/>
            <person name="Lanier W."/>
            <person name="Lindquist E.A."/>
            <person name="Lucas S."/>
            <person name="Mayer K.F."/>
            <person name="Moreau H."/>
            <person name="Not F."/>
            <person name="Otillar R."/>
            <person name="Panaud O."/>
            <person name="Pangilinan J."/>
            <person name="Paulsen I."/>
            <person name="Piegu B."/>
            <person name="Poliakov A."/>
            <person name="Robbens S."/>
            <person name="Schmutz J."/>
            <person name="Toulza E."/>
            <person name="Wyss T."/>
            <person name="Zelensky A."/>
            <person name="Zhou K."/>
            <person name="Armbrust E.V."/>
            <person name="Bhattacharya D."/>
            <person name="Goodenough U.W."/>
            <person name="Van de Peer Y."/>
            <person name="Grigoriev I.V."/>
        </authorList>
    </citation>
    <scope>NUCLEOTIDE SEQUENCE [LARGE SCALE GENOMIC DNA]</scope>
    <source>
        <strain evidence="15 16">CCMP1545</strain>
    </source>
</reference>
<gene>
    <name evidence="15" type="ORF">MICPUCDRAFT_59804</name>
</gene>
<keyword evidence="8" id="KW-0460">Magnesium</keyword>
<feature type="region of interest" description="Disordered" evidence="14">
    <location>
        <begin position="306"/>
        <end position="331"/>
    </location>
</feature>
<feature type="region of interest" description="Disordered" evidence="14">
    <location>
        <begin position="736"/>
        <end position="757"/>
    </location>
</feature>
<comment type="similarity">
    <text evidence="3">Belongs to the tubulin--tyrosine ligase family.</text>
</comment>
<evidence type="ECO:0000256" key="5">
    <source>
        <dbReference type="ARBA" id="ARBA00022598"/>
    </source>
</evidence>
<proteinExistence type="inferred from homology"/>
<evidence type="ECO:0000256" key="11">
    <source>
        <dbReference type="ARBA" id="ARBA00038960"/>
    </source>
</evidence>
<keyword evidence="7" id="KW-0067">ATP-binding</keyword>
<protein>
    <recommendedName>
        <fullName evidence="12">Tubulin--tyrosine ligase</fullName>
        <ecNumber evidence="11">6.3.2.25</ecNumber>
    </recommendedName>
</protein>
<dbReference type="GeneID" id="9685674"/>
<dbReference type="KEGG" id="mpp:MICPUCDRAFT_59804"/>
<organism evidence="16">
    <name type="scientific">Micromonas pusilla (strain CCMP1545)</name>
    <name type="common">Picoplanktonic green alga</name>
    <dbReference type="NCBI Taxonomy" id="564608"/>
    <lineage>
        <taxon>Eukaryota</taxon>
        <taxon>Viridiplantae</taxon>
        <taxon>Chlorophyta</taxon>
        <taxon>Mamiellophyceae</taxon>
        <taxon>Mamiellales</taxon>
        <taxon>Mamiellaceae</taxon>
        <taxon>Micromonas</taxon>
    </lineage>
</organism>
<evidence type="ECO:0000256" key="12">
    <source>
        <dbReference type="ARBA" id="ARBA00041021"/>
    </source>
</evidence>
<dbReference type="PROSITE" id="PS51221">
    <property type="entry name" value="TTL"/>
    <property type="match status" value="1"/>
</dbReference>
<evidence type="ECO:0000256" key="4">
    <source>
        <dbReference type="ARBA" id="ARBA00011245"/>
    </source>
</evidence>